<reference evidence="2" key="1">
    <citation type="submission" date="2023-07" db="EMBL/GenBank/DDBJ databases">
        <title>Mucosal microbiota of week-old chicken and adult hens.</title>
        <authorList>
            <person name="Volf J."/>
            <person name="Karasova D."/>
            <person name="Crhanova M."/>
            <person name="Faldynova M."/>
            <person name="Prikrylova H."/>
            <person name="Zeman M."/>
            <person name="Babak V."/>
            <person name="Rajova J."/>
            <person name="Rychlik I."/>
        </authorList>
    </citation>
    <scope>NUCLEOTIDE SEQUENCE</scope>
    <source>
        <strain evidence="2">ET902</strain>
    </source>
</reference>
<comment type="caution">
    <text evidence="2">The sequence shown here is derived from an EMBL/GenBank/DDBJ whole genome shotgun (WGS) entry which is preliminary data.</text>
</comment>
<dbReference type="NCBIfam" id="NF045596">
    <property type="entry name" value="ECF_S_CD3073"/>
    <property type="match status" value="1"/>
</dbReference>
<dbReference type="RefSeq" id="WP_020005947.1">
    <property type="nucleotide sequence ID" value="NZ_JAUPBL010000003.1"/>
</dbReference>
<evidence type="ECO:0000313" key="3">
    <source>
        <dbReference type="Proteomes" id="UP001175147"/>
    </source>
</evidence>
<accession>A0ABT8YXW4</accession>
<keyword evidence="1" id="KW-1133">Transmembrane helix</keyword>
<feature type="transmembrane region" description="Helical" evidence="1">
    <location>
        <begin position="101"/>
        <end position="124"/>
    </location>
</feature>
<keyword evidence="1" id="KW-0472">Membrane</keyword>
<protein>
    <submittedName>
        <fullName evidence="2">ECF transporter S component</fullName>
    </submittedName>
</protein>
<evidence type="ECO:0000256" key="1">
    <source>
        <dbReference type="SAM" id="Phobius"/>
    </source>
</evidence>
<keyword evidence="3" id="KW-1185">Reference proteome</keyword>
<dbReference type="Pfam" id="PF12822">
    <property type="entry name" value="ECF_trnsprt"/>
    <property type="match status" value="1"/>
</dbReference>
<dbReference type="InterPro" id="IPR024529">
    <property type="entry name" value="ECF_trnsprt_substrate-spec"/>
</dbReference>
<feature type="transmembrane region" description="Helical" evidence="1">
    <location>
        <begin position="32"/>
        <end position="54"/>
    </location>
</feature>
<dbReference type="EMBL" id="JAUPBM010000092">
    <property type="protein sequence ID" value="MDO7020694.1"/>
    <property type="molecule type" value="Genomic_DNA"/>
</dbReference>
<feature type="transmembrane region" description="Helical" evidence="1">
    <location>
        <begin position="74"/>
        <end position="94"/>
    </location>
</feature>
<sequence>MKTKAYSLTFCAIGVALNIVLSFIAKHLNIPFVFFDVMGTVLSGAVLGPLYGAITGFVTNLITSMVNNPAELPYAIVNMMIGIITGFISIKFGFKIHTAIITGVILAVAAPLVGTPITVILYGGLAGGTMDIMTGFLIQSGQKIFTSAFIPRIISNIIDKPLSCIIAYIIILRMPSSLLSKITTNKKLLAQKNAASSKDEDIDNE</sequence>
<dbReference type="Gene3D" id="1.10.1760.20">
    <property type="match status" value="1"/>
</dbReference>
<organism evidence="2 3">
    <name type="scientific">Brachyspira innocens</name>
    <dbReference type="NCBI Taxonomy" id="13264"/>
    <lineage>
        <taxon>Bacteria</taxon>
        <taxon>Pseudomonadati</taxon>
        <taxon>Spirochaetota</taxon>
        <taxon>Spirochaetia</taxon>
        <taxon>Brachyspirales</taxon>
        <taxon>Brachyspiraceae</taxon>
        <taxon>Brachyspira</taxon>
    </lineage>
</organism>
<feature type="transmembrane region" description="Helical" evidence="1">
    <location>
        <begin position="6"/>
        <end position="25"/>
    </location>
</feature>
<proteinExistence type="predicted"/>
<gene>
    <name evidence="2" type="ORF">Q5M86_07900</name>
</gene>
<dbReference type="Proteomes" id="UP001175147">
    <property type="component" value="Unassembled WGS sequence"/>
</dbReference>
<name>A0ABT8YXW4_9SPIR</name>
<evidence type="ECO:0000313" key="2">
    <source>
        <dbReference type="EMBL" id="MDO7020694.1"/>
    </source>
</evidence>
<keyword evidence="1" id="KW-0812">Transmembrane</keyword>